<dbReference type="Pfam" id="PF03479">
    <property type="entry name" value="PCC"/>
    <property type="match status" value="1"/>
</dbReference>
<protein>
    <submittedName>
        <fullName evidence="2">PPC domain-containing DNA-binding protein</fullName>
    </submittedName>
</protein>
<name>A0ABV5IAD9_9ACTN</name>
<feature type="domain" description="PPC" evidence="1">
    <location>
        <begin position="7"/>
        <end position="146"/>
    </location>
</feature>
<evidence type="ECO:0000259" key="1">
    <source>
        <dbReference type="PROSITE" id="PS51742"/>
    </source>
</evidence>
<proteinExistence type="predicted"/>
<dbReference type="RefSeq" id="WP_189649904.1">
    <property type="nucleotide sequence ID" value="NZ_BMRC01000011.1"/>
</dbReference>
<reference evidence="2 3" key="1">
    <citation type="submission" date="2024-09" db="EMBL/GenBank/DDBJ databases">
        <authorList>
            <person name="Sun Q."/>
            <person name="Mori K."/>
        </authorList>
    </citation>
    <scope>NUCLEOTIDE SEQUENCE [LARGE SCALE GENOMIC DNA]</scope>
    <source>
        <strain evidence="2 3">CCM 3426</strain>
    </source>
</reference>
<dbReference type="PIRSF" id="PIRSF016702">
    <property type="entry name" value="DNA_bp_PD1"/>
    <property type="match status" value="1"/>
</dbReference>
<accession>A0ABV5IAD9</accession>
<sequence>MRSKRLSTVEEQTYAVVLDRGDEVVESLTEWAAENGIRAARLTGIGGFRQVTLGFFDPETLDYRRIPVDRQTEVLSLIGDFAMAEDDVRPQLHAHVVVGLPDGTTRGGHLLSGEVWPTLEVLVTQSPRYLKRRHDPATGLALIDLG</sequence>
<dbReference type="PANTHER" id="PTHR34988">
    <property type="entry name" value="PROTEIN, PUTATIVE-RELATED"/>
    <property type="match status" value="1"/>
</dbReference>
<gene>
    <name evidence="2" type="ORF">ACFFV7_09845</name>
</gene>
<dbReference type="PROSITE" id="PS51742">
    <property type="entry name" value="PPC"/>
    <property type="match status" value="1"/>
</dbReference>
<dbReference type="InterPro" id="IPR025707">
    <property type="entry name" value="DNA_bp_PD1"/>
</dbReference>
<evidence type="ECO:0000313" key="2">
    <source>
        <dbReference type="EMBL" id="MFB9201493.1"/>
    </source>
</evidence>
<dbReference type="SUPFAM" id="SSF117856">
    <property type="entry name" value="AF0104/ALDC/Ptd012-like"/>
    <property type="match status" value="1"/>
</dbReference>
<dbReference type="Proteomes" id="UP001589647">
    <property type="component" value="Unassembled WGS sequence"/>
</dbReference>
<dbReference type="PANTHER" id="PTHR34988:SF1">
    <property type="entry name" value="DNA-BINDING PROTEIN"/>
    <property type="match status" value="1"/>
</dbReference>
<dbReference type="Gene3D" id="3.30.1330.80">
    <property type="entry name" value="Hypothetical protein, similar to alpha- acetolactate decarboxylase, domain 2"/>
    <property type="match status" value="1"/>
</dbReference>
<evidence type="ECO:0000313" key="3">
    <source>
        <dbReference type="Proteomes" id="UP001589647"/>
    </source>
</evidence>
<dbReference type="GO" id="GO:0003677">
    <property type="term" value="F:DNA binding"/>
    <property type="evidence" value="ECO:0007669"/>
    <property type="project" value="UniProtKB-KW"/>
</dbReference>
<dbReference type="CDD" id="cd11378">
    <property type="entry name" value="DUF296"/>
    <property type="match status" value="1"/>
</dbReference>
<keyword evidence="3" id="KW-1185">Reference proteome</keyword>
<keyword evidence="2" id="KW-0238">DNA-binding</keyword>
<dbReference type="InterPro" id="IPR005175">
    <property type="entry name" value="PPC_dom"/>
</dbReference>
<dbReference type="EMBL" id="JBHMEI010000005">
    <property type="protein sequence ID" value="MFB9201493.1"/>
    <property type="molecule type" value="Genomic_DNA"/>
</dbReference>
<comment type="caution">
    <text evidence="2">The sequence shown here is derived from an EMBL/GenBank/DDBJ whole genome shotgun (WGS) entry which is preliminary data.</text>
</comment>
<organism evidence="2 3">
    <name type="scientific">Nonomuraea spiralis</name>
    <dbReference type="NCBI Taxonomy" id="46182"/>
    <lineage>
        <taxon>Bacteria</taxon>
        <taxon>Bacillati</taxon>
        <taxon>Actinomycetota</taxon>
        <taxon>Actinomycetes</taxon>
        <taxon>Streptosporangiales</taxon>
        <taxon>Streptosporangiaceae</taxon>
        <taxon>Nonomuraea</taxon>
    </lineage>
</organism>